<dbReference type="InterPro" id="IPR044843">
    <property type="entry name" value="Trans_IPPS_bact-type"/>
</dbReference>
<keyword evidence="1" id="KW-0456">Lyase</keyword>
<protein>
    <submittedName>
        <fullName evidence="1">Hydroxysqualene synthase</fullName>
        <ecNumber evidence="1">4.2.3.156</ecNumber>
    </submittedName>
</protein>
<organism evidence="1 2">
    <name type="scientific">Alienimonas chondri</name>
    <dbReference type="NCBI Taxonomy" id="2681879"/>
    <lineage>
        <taxon>Bacteria</taxon>
        <taxon>Pseudomonadati</taxon>
        <taxon>Planctomycetota</taxon>
        <taxon>Planctomycetia</taxon>
        <taxon>Planctomycetales</taxon>
        <taxon>Planctomycetaceae</taxon>
        <taxon>Alienimonas</taxon>
    </lineage>
</organism>
<dbReference type="Proteomes" id="UP000609651">
    <property type="component" value="Unassembled WGS sequence"/>
</dbReference>
<dbReference type="EC" id="4.2.3.156" evidence="1"/>
<evidence type="ECO:0000313" key="1">
    <source>
        <dbReference type="EMBL" id="NNJ24461.1"/>
    </source>
</evidence>
<sequence length="297" mass="33511">MPQRVAIEPASDRQAAEHVHRLATRHYENFPVASVVLPATLRPHFHAVYAFCRWADDLGDEVEGTSESLALLDWWRSETTAMFAGESPRHPVFVALKPTAERFGLTPEPFLDLISAFEQDQTVTAYETFAELRDYCRRSADPVGRIVLRLLCAYDERNVARSDSVCTGLQLINFWQDVDRDADIGRRYLPTEDLDRFGYSLQDYEARRTTPAFLELMRFEVDRAADLLGAGRPLADRLGGRFGAAIDLFAAGGLTICRKLRGIDYQVWETRPTVGKRDAAALLAGAMSRSLRRLVTR</sequence>
<comment type="caution">
    <text evidence="1">The sequence shown here is derived from an EMBL/GenBank/DDBJ whole genome shotgun (WGS) entry which is preliminary data.</text>
</comment>
<dbReference type="InterPro" id="IPR017827">
    <property type="entry name" value="HSQ_synthase_HpnC"/>
</dbReference>
<dbReference type="Gene3D" id="1.10.600.10">
    <property type="entry name" value="Farnesyl Diphosphate Synthase"/>
    <property type="match status" value="1"/>
</dbReference>
<evidence type="ECO:0000313" key="2">
    <source>
        <dbReference type="Proteomes" id="UP000609651"/>
    </source>
</evidence>
<dbReference type="CDD" id="cd00683">
    <property type="entry name" value="Trans_IPPS_HH"/>
    <property type="match status" value="1"/>
</dbReference>
<dbReference type="PANTHER" id="PTHR31480">
    <property type="entry name" value="BIFUNCTIONAL LYCOPENE CYCLASE/PHYTOENE SYNTHASE"/>
    <property type="match status" value="1"/>
</dbReference>
<dbReference type="EMBL" id="WTPX01000009">
    <property type="protein sequence ID" value="NNJ24461.1"/>
    <property type="molecule type" value="Genomic_DNA"/>
</dbReference>
<gene>
    <name evidence="1" type="primary">hpnC</name>
    <name evidence="1" type="ORF">LzC2_05180</name>
</gene>
<dbReference type="SUPFAM" id="SSF48576">
    <property type="entry name" value="Terpenoid synthases"/>
    <property type="match status" value="1"/>
</dbReference>
<dbReference type="SFLD" id="SFLDS00005">
    <property type="entry name" value="Isoprenoid_Synthase_Type_I"/>
    <property type="match status" value="1"/>
</dbReference>
<dbReference type="InterPro" id="IPR008949">
    <property type="entry name" value="Isoprenoid_synthase_dom_sf"/>
</dbReference>
<proteinExistence type="predicted"/>
<dbReference type="InterPro" id="IPR033904">
    <property type="entry name" value="Trans_IPPS_HH"/>
</dbReference>
<keyword evidence="2" id="KW-1185">Reference proteome</keyword>
<dbReference type="NCBIfam" id="TIGR03464">
    <property type="entry name" value="HpnC"/>
    <property type="match status" value="1"/>
</dbReference>
<name>A0ABX1V943_9PLAN</name>
<dbReference type="SFLD" id="SFLDG01212">
    <property type="entry name" value="Phytoene_synthase_like"/>
    <property type="match status" value="1"/>
</dbReference>
<dbReference type="InterPro" id="IPR002060">
    <property type="entry name" value="Squ/phyt_synthse"/>
</dbReference>
<reference evidence="1 2" key="1">
    <citation type="journal article" date="2020" name="Syst. Appl. Microbiol.">
        <title>Alienimonas chondri sp. nov., a novel planctomycete isolated from the biofilm of the red alga Chondrus crispus.</title>
        <authorList>
            <person name="Vitorino I."/>
            <person name="Albuquerque L."/>
            <person name="Wiegand S."/>
            <person name="Kallscheuer N."/>
            <person name="da Costa M.S."/>
            <person name="Lobo-da-Cunha A."/>
            <person name="Jogler C."/>
            <person name="Lage O.M."/>
        </authorList>
    </citation>
    <scope>NUCLEOTIDE SEQUENCE [LARGE SCALE GENOMIC DNA]</scope>
    <source>
        <strain evidence="1 2">LzC2</strain>
    </source>
</reference>
<dbReference type="SFLD" id="SFLDG01018">
    <property type="entry name" value="Squalene/Phytoene_Synthase_Lik"/>
    <property type="match status" value="1"/>
</dbReference>
<dbReference type="GO" id="GO:0016829">
    <property type="term" value="F:lyase activity"/>
    <property type="evidence" value="ECO:0007669"/>
    <property type="project" value="UniProtKB-KW"/>
</dbReference>
<dbReference type="Pfam" id="PF00494">
    <property type="entry name" value="SQS_PSY"/>
    <property type="match status" value="1"/>
</dbReference>
<accession>A0ABX1V943</accession>